<organism evidence="5 6">
    <name type="scientific">Centaurea solstitialis</name>
    <name type="common">yellow star-thistle</name>
    <dbReference type="NCBI Taxonomy" id="347529"/>
    <lineage>
        <taxon>Eukaryota</taxon>
        <taxon>Viridiplantae</taxon>
        <taxon>Streptophyta</taxon>
        <taxon>Embryophyta</taxon>
        <taxon>Tracheophyta</taxon>
        <taxon>Spermatophyta</taxon>
        <taxon>Magnoliopsida</taxon>
        <taxon>eudicotyledons</taxon>
        <taxon>Gunneridae</taxon>
        <taxon>Pentapetalae</taxon>
        <taxon>asterids</taxon>
        <taxon>campanulids</taxon>
        <taxon>Asterales</taxon>
        <taxon>Asteraceae</taxon>
        <taxon>Carduoideae</taxon>
        <taxon>Cardueae</taxon>
        <taxon>Centaureinae</taxon>
        <taxon>Centaurea</taxon>
    </lineage>
</organism>
<evidence type="ECO:0000313" key="5">
    <source>
        <dbReference type="EMBL" id="KAJ9537571.1"/>
    </source>
</evidence>
<evidence type="ECO:0000256" key="1">
    <source>
        <dbReference type="ARBA" id="ARBA00022737"/>
    </source>
</evidence>
<dbReference type="PROSITE" id="PS50297">
    <property type="entry name" value="ANK_REP_REGION"/>
    <property type="match status" value="3"/>
</dbReference>
<reference evidence="5" key="1">
    <citation type="submission" date="2023-03" db="EMBL/GenBank/DDBJ databases">
        <title>Chromosome-scale reference genome and RAD-based genetic map of yellow starthistle (Centaurea solstitialis) reveal putative structural variation and QTLs associated with invader traits.</title>
        <authorList>
            <person name="Reatini B."/>
            <person name="Cang F.A."/>
            <person name="Jiang Q."/>
            <person name="Mckibben M.T.W."/>
            <person name="Barker M.S."/>
            <person name="Rieseberg L.H."/>
            <person name="Dlugosch K.M."/>
        </authorList>
    </citation>
    <scope>NUCLEOTIDE SEQUENCE</scope>
    <source>
        <strain evidence="5">CAN-66</strain>
        <tissue evidence="5">Leaf</tissue>
    </source>
</reference>
<keyword evidence="2 3" id="KW-0040">ANK repeat</keyword>
<feature type="region of interest" description="Disordered" evidence="4">
    <location>
        <begin position="156"/>
        <end position="175"/>
    </location>
</feature>
<keyword evidence="6" id="KW-1185">Reference proteome</keyword>
<dbReference type="GO" id="GO:0004842">
    <property type="term" value="F:ubiquitin-protein transferase activity"/>
    <property type="evidence" value="ECO:0007669"/>
    <property type="project" value="TreeGrafter"/>
</dbReference>
<dbReference type="SUPFAM" id="SSF48403">
    <property type="entry name" value="Ankyrin repeat"/>
    <property type="match status" value="1"/>
</dbReference>
<feature type="repeat" description="ANK" evidence="3">
    <location>
        <begin position="30"/>
        <end position="62"/>
    </location>
</feature>
<dbReference type="Pfam" id="PF00023">
    <property type="entry name" value="Ank"/>
    <property type="match status" value="1"/>
</dbReference>
<dbReference type="AlphaFoldDB" id="A0AA38SKD7"/>
<sequence>MTQDEFLGSNGGRRRRIRRSMSAGNDRDDRGWTMLHVGARRGDLKEVKRLLNEGMDANVAALGPKSHGVTPLHLAAKGGHVKVMDELLERGANIDARTKGACGWTPLHTAAKERDRRAIRFLVENGAFLPDNMEDTRFNPPVHYCPGLEWAYDEMKRVQQESGTSSGEGSYSSES</sequence>
<feature type="region of interest" description="Disordered" evidence="4">
    <location>
        <begin position="1"/>
        <end position="28"/>
    </location>
</feature>
<feature type="compositionally biased region" description="Low complexity" evidence="4">
    <location>
        <begin position="161"/>
        <end position="175"/>
    </location>
</feature>
<keyword evidence="1" id="KW-0677">Repeat</keyword>
<dbReference type="PANTHER" id="PTHR24171:SF8">
    <property type="entry name" value="BRCA1-ASSOCIATED RING DOMAIN PROTEIN 1"/>
    <property type="match status" value="1"/>
</dbReference>
<dbReference type="Pfam" id="PF12796">
    <property type="entry name" value="Ank_2"/>
    <property type="match status" value="1"/>
</dbReference>
<dbReference type="InterPro" id="IPR002110">
    <property type="entry name" value="Ankyrin_rpt"/>
</dbReference>
<gene>
    <name evidence="5" type="ORF">OSB04_030304</name>
</gene>
<dbReference type="GO" id="GO:0085020">
    <property type="term" value="P:protein K6-linked ubiquitination"/>
    <property type="evidence" value="ECO:0007669"/>
    <property type="project" value="TreeGrafter"/>
</dbReference>
<dbReference type="EMBL" id="JARYMX010000008">
    <property type="protein sequence ID" value="KAJ9537571.1"/>
    <property type="molecule type" value="Genomic_DNA"/>
</dbReference>
<dbReference type="Gene3D" id="1.25.40.20">
    <property type="entry name" value="Ankyrin repeat-containing domain"/>
    <property type="match status" value="1"/>
</dbReference>
<dbReference type="InterPro" id="IPR036770">
    <property type="entry name" value="Ankyrin_rpt-contain_sf"/>
</dbReference>
<evidence type="ECO:0000313" key="6">
    <source>
        <dbReference type="Proteomes" id="UP001172457"/>
    </source>
</evidence>
<evidence type="ECO:0000256" key="3">
    <source>
        <dbReference type="PROSITE-ProRule" id="PRU00023"/>
    </source>
</evidence>
<feature type="repeat" description="ANK" evidence="3">
    <location>
        <begin position="67"/>
        <end position="99"/>
    </location>
</feature>
<protein>
    <submittedName>
        <fullName evidence="5">Uncharacterized protein</fullName>
    </submittedName>
</protein>
<dbReference type="PRINTS" id="PR01415">
    <property type="entry name" value="ANKYRIN"/>
</dbReference>
<evidence type="ECO:0000256" key="2">
    <source>
        <dbReference type="ARBA" id="ARBA00023043"/>
    </source>
</evidence>
<name>A0AA38SKD7_9ASTR</name>
<dbReference type="SMART" id="SM00248">
    <property type="entry name" value="ANK"/>
    <property type="match status" value="3"/>
</dbReference>
<dbReference type="PROSITE" id="PS50088">
    <property type="entry name" value="ANK_REPEAT"/>
    <property type="match status" value="3"/>
</dbReference>
<dbReference type="PANTHER" id="PTHR24171">
    <property type="entry name" value="ANKYRIN REPEAT DOMAIN-CONTAINING PROTEIN 39-RELATED"/>
    <property type="match status" value="1"/>
</dbReference>
<comment type="caution">
    <text evidence="5">The sequence shown here is derived from an EMBL/GenBank/DDBJ whole genome shotgun (WGS) entry which is preliminary data.</text>
</comment>
<evidence type="ECO:0000256" key="4">
    <source>
        <dbReference type="SAM" id="MobiDB-lite"/>
    </source>
</evidence>
<proteinExistence type="predicted"/>
<feature type="repeat" description="ANK" evidence="3">
    <location>
        <begin position="102"/>
        <end position="127"/>
    </location>
</feature>
<dbReference type="Proteomes" id="UP001172457">
    <property type="component" value="Chromosome 8"/>
</dbReference>
<accession>A0AA38SKD7</accession>